<evidence type="ECO:0000313" key="4">
    <source>
        <dbReference type="EMBL" id="VDP08955.1"/>
    </source>
</evidence>
<evidence type="ECO:0000256" key="1">
    <source>
        <dbReference type="ARBA" id="ARBA00022737"/>
    </source>
</evidence>
<dbReference type="WBParaSite" id="SBAD_0000624701-mRNA-1">
    <property type="protein sequence ID" value="SBAD_0000624701-mRNA-1"/>
    <property type="gene ID" value="SBAD_0000624701"/>
</dbReference>
<dbReference type="Pfam" id="PF12569">
    <property type="entry name" value="NatA_aux_su"/>
    <property type="match status" value="1"/>
</dbReference>
<dbReference type="InterPro" id="IPR021183">
    <property type="entry name" value="NatA_aux_su"/>
</dbReference>
<reference evidence="6" key="1">
    <citation type="submission" date="2016-06" db="UniProtKB">
        <authorList>
            <consortium name="WormBaseParasite"/>
        </authorList>
    </citation>
    <scope>IDENTIFICATION</scope>
</reference>
<keyword evidence="2" id="KW-0802">TPR repeat</keyword>
<dbReference type="EMBL" id="UZAM01009417">
    <property type="protein sequence ID" value="VDP08955.1"/>
    <property type="molecule type" value="Genomic_DNA"/>
</dbReference>
<sequence length="296" mass="33793">NGYTYFKIKTEFHVGGGTCSPVRHFTDIVEDQFDFHTYCVRRMTLRAYMKLLRLEDILRRHTFYYKAAKCAIKIYLRLHDVPYDDSSAADGNAQSDADSRELRKQFRKQKKLAVKAELERQKHARAAVTNPKHRQEVDPDEMQHTPLDPVVLVKYNDEFLERNRNSVDHRLIAARGMYFLDESRQKEAVAVATSLDVDSRGITWKACWRVLKHLSSGKLGACDSAVVTAYMHQCHARFPLCSAFVDQCELLKYQPVSAPPPMPPPSSSANCEDHFSAQDATATDNSVTDELMYLGI</sequence>
<feature type="compositionally biased region" description="Basic and acidic residues" evidence="3">
    <location>
        <begin position="133"/>
        <end position="142"/>
    </location>
</feature>
<accession>A0A183IQW5</accession>
<evidence type="ECO:0000256" key="3">
    <source>
        <dbReference type="SAM" id="MobiDB-lite"/>
    </source>
</evidence>
<feature type="region of interest" description="Disordered" evidence="3">
    <location>
        <begin position="123"/>
        <end position="142"/>
    </location>
</feature>
<proteinExistence type="predicted"/>
<name>A0A183IQW5_9BILA</name>
<reference evidence="4 5" key="2">
    <citation type="submission" date="2018-11" db="EMBL/GenBank/DDBJ databases">
        <authorList>
            <consortium name="Pathogen Informatics"/>
        </authorList>
    </citation>
    <scope>NUCLEOTIDE SEQUENCE [LARGE SCALE GENOMIC DNA]</scope>
</reference>
<dbReference type="AlphaFoldDB" id="A0A183IQW5"/>
<keyword evidence="5" id="KW-1185">Reference proteome</keyword>
<evidence type="ECO:0000256" key="2">
    <source>
        <dbReference type="ARBA" id="ARBA00022803"/>
    </source>
</evidence>
<dbReference type="GO" id="GO:0031415">
    <property type="term" value="C:NatA complex"/>
    <property type="evidence" value="ECO:0007669"/>
    <property type="project" value="TreeGrafter"/>
</dbReference>
<evidence type="ECO:0000313" key="5">
    <source>
        <dbReference type="Proteomes" id="UP000270296"/>
    </source>
</evidence>
<gene>
    <name evidence="4" type="ORF">SBAD_LOCUS6012</name>
</gene>
<organism evidence="6">
    <name type="scientific">Soboliphyme baturini</name>
    <dbReference type="NCBI Taxonomy" id="241478"/>
    <lineage>
        <taxon>Eukaryota</taxon>
        <taxon>Metazoa</taxon>
        <taxon>Ecdysozoa</taxon>
        <taxon>Nematoda</taxon>
        <taxon>Enoplea</taxon>
        <taxon>Dorylaimia</taxon>
        <taxon>Dioctophymatida</taxon>
        <taxon>Dioctophymatoidea</taxon>
        <taxon>Soboliphymatidae</taxon>
        <taxon>Soboliphyme</taxon>
    </lineage>
</organism>
<dbReference type="PANTHER" id="PTHR22767:SF2">
    <property type="entry name" value="N(ALPHA)-ACETYLTRANSFERASE 15_16, ISOFORM A"/>
    <property type="match status" value="1"/>
</dbReference>
<keyword evidence="1" id="KW-0677">Repeat</keyword>
<protein>
    <submittedName>
        <fullName evidence="6">PIPK domain-containing protein</fullName>
    </submittedName>
</protein>
<dbReference type="Gene3D" id="1.25.40.1010">
    <property type="match status" value="1"/>
</dbReference>
<dbReference type="PANTHER" id="PTHR22767">
    <property type="entry name" value="N-TERMINAL ACETYLTRANSFERASE-RELATED"/>
    <property type="match status" value="1"/>
</dbReference>
<dbReference type="OrthoDB" id="10263032at2759"/>
<dbReference type="Proteomes" id="UP000270296">
    <property type="component" value="Unassembled WGS sequence"/>
</dbReference>
<evidence type="ECO:0000313" key="6">
    <source>
        <dbReference type="WBParaSite" id="SBAD_0000624701-mRNA-1"/>
    </source>
</evidence>